<evidence type="ECO:0000256" key="1">
    <source>
        <dbReference type="ARBA" id="ARBA00004123"/>
    </source>
</evidence>
<dbReference type="FunFam" id="1.10.10.10:FF:000029">
    <property type="entry name" value="Proliferation-associated 2G4, a"/>
    <property type="match status" value="1"/>
</dbReference>
<dbReference type="Pfam" id="PF00557">
    <property type="entry name" value="Peptidase_M24"/>
    <property type="match status" value="1"/>
</dbReference>
<dbReference type="InterPro" id="IPR036005">
    <property type="entry name" value="Creatinase/aminopeptidase-like"/>
</dbReference>
<comment type="similarity">
    <text evidence="3">Belongs to the peptidase M24 family.</text>
</comment>
<dbReference type="InterPro" id="IPR000994">
    <property type="entry name" value="Pept_M24"/>
</dbReference>
<dbReference type="PRINTS" id="PR00599">
    <property type="entry name" value="MAPEPTIDASE"/>
</dbReference>
<evidence type="ECO:0000256" key="4">
    <source>
        <dbReference type="ARBA" id="ARBA00022490"/>
    </source>
</evidence>
<dbReference type="GO" id="GO:0005737">
    <property type="term" value="C:cytoplasm"/>
    <property type="evidence" value="ECO:0007669"/>
    <property type="project" value="UniProtKB-SubCell"/>
</dbReference>
<keyword evidence="5" id="KW-0645">Protease</keyword>
<keyword evidence="4" id="KW-0963">Cytoplasm</keyword>
<dbReference type="InterPro" id="IPR036388">
    <property type="entry name" value="WH-like_DNA-bd_sf"/>
</dbReference>
<dbReference type="PANTHER" id="PTHR10804">
    <property type="entry name" value="PROTEASE FAMILY M24 METHIONYL AMINOPEPTIDASE, AMINOPEPTIDASE P"/>
    <property type="match status" value="1"/>
</dbReference>
<accession>A0A8H7ZQI0</accession>
<feature type="domain" description="Peptidase M24" evidence="13">
    <location>
        <begin position="16"/>
        <end position="119"/>
    </location>
</feature>
<evidence type="ECO:0000313" key="15">
    <source>
        <dbReference type="Proteomes" id="UP000673691"/>
    </source>
</evidence>
<dbReference type="InterPro" id="IPR036390">
    <property type="entry name" value="WH_DNA-bd_sf"/>
</dbReference>
<dbReference type="GO" id="GO:0046872">
    <property type="term" value="F:metal ion binding"/>
    <property type="evidence" value="ECO:0007669"/>
    <property type="project" value="UniProtKB-KW"/>
</dbReference>
<dbReference type="GO" id="GO:0008237">
    <property type="term" value="F:metallopeptidase activity"/>
    <property type="evidence" value="ECO:0007669"/>
    <property type="project" value="UniProtKB-KW"/>
</dbReference>
<dbReference type="Gene3D" id="3.90.230.10">
    <property type="entry name" value="Creatinase/methionine aminopeptidase superfamily"/>
    <property type="match status" value="1"/>
</dbReference>
<comment type="caution">
    <text evidence="14">The sequence shown here is derived from an EMBL/GenBank/DDBJ whole genome shotgun (WGS) entry which is preliminary data.</text>
</comment>
<dbReference type="Gene3D" id="1.10.10.10">
    <property type="entry name" value="Winged helix-like DNA-binding domain superfamily/Winged helix DNA-binding domain"/>
    <property type="match status" value="1"/>
</dbReference>
<evidence type="ECO:0000256" key="3">
    <source>
        <dbReference type="ARBA" id="ARBA00007319"/>
    </source>
</evidence>
<protein>
    <recommendedName>
        <fullName evidence="10">Probable metalloprotease ARX1</fullName>
    </recommendedName>
    <alternativeName>
        <fullName evidence="11">Associated with ribosomal export complex protein 1</fullName>
    </alternativeName>
</protein>
<organism evidence="14 15">
    <name type="scientific">Olpidium bornovanus</name>
    <dbReference type="NCBI Taxonomy" id="278681"/>
    <lineage>
        <taxon>Eukaryota</taxon>
        <taxon>Fungi</taxon>
        <taxon>Fungi incertae sedis</taxon>
        <taxon>Olpidiomycota</taxon>
        <taxon>Olpidiomycotina</taxon>
        <taxon>Olpidiomycetes</taxon>
        <taxon>Olpidiales</taxon>
        <taxon>Olpidiaceae</taxon>
        <taxon>Olpidium</taxon>
    </lineage>
</organism>
<name>A0A8H7ZQI0_9FUNG</name>
<keyword evidence="15" id="KW-1185">Reference proteome</keyword>
<comment type="function">
    <text evidence="12">Probable metalloprotease involved in proper assembly of pre-ribosomal particles during the biogenesis of the 60S ribosomal subunit. Accompanies the pre-60S particles to the cytoplasm.</text>
</comment>
<keyword evidence="8" id="KW-0482">Metalloprotease</keyword>
<dbReference type="GO" id="GO:0006508">
    <property type="term" value="P:proteolysis"/>
    <property type="evidence" value="ECO:0007669"/>
    <property type="project" value="UniProtKB-KW"/>
</dbReference>
<evidence type="ECO:0000256" key="10">
    <source>
        <dbReference type="ARBA" id="ARBA00026155"/>
    </source>
</evidence>
<evidence type="ECO:0000259" key="13">
    <source>
        <dbReference type="Pfam" id="PF00557"/>
    </source>
</evidence>
<dbReference type="OrthoDB" id="5876363at2759"/>
<dbReference type="PANTHER" id="PTHR10804:SF102">
    <property type="entry name" value="METALLOPROTEASE ARX1-RELATED"/>
    <property type="match status" value="1"/>
</dbReference>
<dbReference type="InterPro" id="IPR047113">
    <property type="entry name" value="PA2G4/ARX1"/>
</dbReference>
<dbReference type="GO" id="GO:0005634">
    <property type="term" value="C:nucleus"/>
    <property type="evidence" value="ECO:0007669"/>
    <property type="project" value="UniProtKB-SubCell"/>
</dbReference>
<evidence type="ECO:0000256" key="5">
    <source>
        <dbReference type="ARBA" id="ARBA00022670"/>
    </source>
</evidence>
<evidence type="ECO:0000256" key="2">
    <source>
        <dbReference type="ARBA" id="ARBA00004496"/>
    </source>
</evidence>
<dbReference type="Proteomes" id="UP000673691">
    <property type="component" value="Unassembled WGS sequence"/>
</dbReference>
<dbReference type="EMBL" id="JAEFCI010009456">
    <property type="protein sequence ID" value="KAG5457798.1"/>
    <property type="molecule type" value="Genomic_DNA"/>
</dbReference>
<evidence type="ECO:0000256" key="11">
    <source>
        <dbReference type="ARBA" id="ARBA00033475"/>
    </source>
</evidence>
<evidence type="ECO:0000313" key="14">
    <source>
        <dbReference type="EMBL" id="KAG5457798.1"/>
    </source>
</evidence>
<gene>
    <name evidence="14" type="ORF">BJ554DRAFT_2100</name>
</gene>
<reference evidence="14 15" key="1">
    <citation type="journal article" name="Sci. Rep.">
        <title>Genome-scale phylogenetic analyses confirm Olpidium as the closest living zoosporic fungus to the non-flagellated, terrestrial fungi.</title>
        <authorList>
            <person name="Chang Y."/>
            <person name="Rochon D."/>
            <person name="Sekimoto S."/>
            <person name="Wang Y."/>
            <person name="Chovatia M."/>
            <person name="Sandor L."/>
            <person name="Salamov A."/>
            <person name="Grigoriev I.V."/>
            <person name="Stajich J.E."/>
            <person name="Spatafora J.W."/>
        </authorList>
    </citation>
    <scope>NUCLEOTIDE SEQUENCE [LARGE SCALE GENOMIC DNA]</scope>
    <source>
        <strain evidence="14">S191</strain>
    </source>
</reference>
<evidence type="ECO:0000256" key="6">
    <source>
        <dbReference type="ARBA" id="ARBA00022723"/>
    </source>
</evidence>
<comment type="subcellular location">
    <subcellularLocation>
        <location evidence="2">Cytoplasm</location>
    </subcellularLocation>
    <subcellularLocation>
        <location evidence="1">Nucleus</location>
    </subcellularLocation>
</comment>
<dbReference type="SUPFAM" id="SSF55920">
    <property type="entry name" value="Creatinase/aminopeptidase"/>
    <property type="match status" value="1"/>
</dbReference>
<dbReference type="SUPFAM" id="SSF46785">
    <property type="entry name" value="Winged helix' DNA-binding domain"/>
    <property type="match status" value="1"/>
</dbReference>
<keyword evidence="6" id="KW-0479">Metal-binding</keyword>
<evidence type="ECO:0000256" key="9">
    <source>
        <dbReference type="ARBA" id="ARBA00023242"/>
    </source>
</evidence>
<dbReference type="AlphaFoldDB" id="A0A8H7ZQI0"/>
<keyword evidence="9" id="KW-0539">Nucleus</keyword>
<evidence type="ECO:0000256" key="8">
    <source>
        <dbReference type="ARBA" id="ARBA00023049"/>
    </source>
</evidence>
<evidence type="ECO:0000256" key="7">
    <source>
        <dbReference type="ARBA" id="ARBA00022801"/>
    </source>
</evidence>
<proteinExistence type="inferred from homology"/>
<dbReference type="InterPro" id="IPR001714">
    <property type="entry name" value="Pept_M24_MAP"/>
</dbReference>
<keyword evidence="7" id="KW-0378">Hydrolase</keyword>
<sequence length="367" mass="38963">MRGSQTDNVYKRSAIEKGVAVPTTVCVNGTALHSAPSSLDKTVLTQGDVVKIELGVHIDGYISTAAHTIVINERPADPLTGRGADAVCAAHYAFQSALRTIAPGVTSREIVKAIRQAAALFCCVPVFGPVVTQIRRFIGAGKKQISVPNTEDEDAITVGDADGDEMVVLREGEAYVVDVLVTTATSGALKEASDGISDTTIFRRDVHACYNLKLQASRKVFNEVRERFGVFPFSTGAFNDKRIARLGLPECINHGLMQPLPVLVAPKSEIVARFKATILLHASGPTRAILLNPPFPLPYVHSDFSVPPESTVGKIMAASESAGLRALSLRANNQIADIAARVSDEVVAALCEDSASAEDASDDVEMG</sequence>
<evidence type="ECO:0000256" key="12">
    <source>
        <dbReference type="ARBA" id="ARBA00034680"/>
    </source>
</evidence>